<dbReference type="EMBL" id="BNCJ01000005">
    <property type="protein sequence ID" value="GHF51001.1"/>
    <property type="molecule type" value="Genomic_DNA"/>
</dbReference>
<protein>
    <recommendedName>
        <fullName evidence="2">Helix-hairpin-helix DNA-binding motif class 1 domain-containing protein</fullName>
    </recommendedName>
</protein>
<dbReference type="GO" id="GO:0003677">
    <property type="term" value="F:DNA binding"/>
    <property type="evidence" value="ECO:0007669"/>
    <property type="project" value="InterPro"/>
</dbReference>
<accession>A0A8J3GY17</accession>
<name>A0A8J3GY17_9RHOB</name>
<dbReference type="GO" id="GO:0000166">
    <property type="term" value="F:nucleotide binding"/>
    <property type="evidence" value="ECO:0007669"/>
    <property type="project" value="InterPro"/>
</dbReference>
<dbReference type="SMART" id="SM00278">
    <property type="entry name" value="HhH1"/>
    <property type="match status" value="2"/>
</dbReference>
<evidence type="ECO:0000259" key="2">
    <source>
        <dbReference type="SMART" id="SM00278"/>
    </source>
</evidence>
<evidence type="ECO:0000256" key="1">
    <source>
        <dbReference type="SAM" id="MobiDB-lite"/>
    </source>
</evidence>
<feature type="domain" description="Helix-hairpin-helix DNA-binding motif class 1" evidence="2">
    <location>
        <begin position="2"/>
        <end position="21"/>
    </location>
</feature>
<dbReference type="AlphaFoldDB" id="A0A8J3GY17"/>
<feature type="domain" description="Helix-hairpin-helix DNA-binding motif class 1" evidence="2">
    <location>
        <begin position="35"/>
        <end position="54"/>
    </location>
</feature>
<dbReference type="GO" id="GO:0006281">
    <property type="term" value="P:DNA repair"/>
    <property type="evidence" value="ECO:0007669"/>
    <property type="project" value="InterPro"/>
</dbReference>
<sequence>MTEVGKVTGIGPALATSLAAAGFATAEALAAATPERVSVIPGIGRQRATRLIAAAKALLGQGEAPATPPRPLPVREARVRKVKPVRVAAAAVTPAAPEAEVSAPEAAAAKKLSPAARKAARAAKRAAKAADAAMKFAEKLRVRAARKAAKAEALANAPAPEKPAKPAKKKAKKKS</sequence>
<dbReference type="Gene3D" id="1.10.150.20">
    <property type="entry name" value="5' to 3' exonuclease, C-terminal subdomain"/>
    <property type="match status" value="1"/>
</dbReference>
<evidence type="ECO:0000313" key="4">
    <source>
        <dbReference type="Proteomes" id="UP000626220"/>
    </source>
</evidence>
<feature type="region of interest" description="Disordered" evidence="1">
    <location>
        <begin position="148"/>
        <end position="175"/>
    </location>
</feature>
<reference evidence="3" key="1">
    <citation type="journal article" date="2014" name="Int. J. Syst. Evol. Microbiol.">
        <title>Complete genome sequence of Corynebacterium casei LMG S-19264T (=DSM 44701T), isolated from a smear-ripened cheese.</title>
        <authorList>
            <consortium name="US DOE Joint Genome Institute (JGI-PGF)"/>
            <person name="Walter F."/>
            <person name="Albersmeier A."/>
            <person name="Kalinowski J."/>
            <person name="Ruckert C."/>
        </authorList>
    </citation>
    <scope>NUCLEOTIDE SEQUENCE</scope>
    <source>
        <strain evidence="3">KCTC 42650</strain>
    </source>
</reference>
<dbReference type="InterPro" id="IPR003583">
    <property type="entry name" value="Hlx-hairpin-Hlx_DNA-bd_motif"/>
</dbReference>
<organism evidence="3 4">
    <name type="scientific">Seohaeicola zhoushanensis</name>
    <dbReference type="NCBI Taxonomy" id="1569283"/>
    <lineage>
        <taxon>Bacteria</taxon>
        <taxon>Pseudomonadati</taxon>
        <taxon>Pseudomonadota</taxon>
        <taxon>Alphaproteobacteria</taxon>
        <taxon>Rhodobacterales</taxon>
        <taxon>Roseobacteraceae</taxon>
        <taxon>Seohaeicola</taxon>
    </lineage>
</organism>
<dbReference type="SUPFAM" id="SSF47794">
    <property type="entry name" value="Rad51 N-terminal domain-like"/>
    <property type="match status" value="1"/>
</dbReference>
<gene>
    <name evidence="3" type="ORF">GCM10017056_23380</name>
</gene>
<evidence type="ECO:0000313" key="3">
    <source>
        <dbReference type="EMBL" id="GHF51001.1"/>
    </source>
</evidence>
<dbReference type="Proteomes" id="UP000626220">
    <property type="component" value="Unassembled WGS sequence"/>
</dbReference>
<dbReference type="RefSeq" id="WP_189680268.1">
    <property type="nucleotide sequence ID" value="NZ_BNCJ01000005.1"/>
</dbReference>
<reference evidence="3" key="2">
    <citation type="submission" date="2020-09" db="EMBL/GenBank/DDBJ databases">
        <authorList>
            <person name="Sun Q."/>
            <person name="Kim S."/>
        </authorList>
    </citation>
    <scope>NUCLEOTIDE SEQUENCE</scope>
    <source>
        <strain evidence="3">KCTC 42650</strain>
    </source>
</reference>
<dbReference type="InterPro" id="IPR010995">
    <property type="entry name" value="DNA_repair_Rad51/TF_NusA_a-hlx"/>
</dbReference>
<keyword evidence="4" id="KW-1185">Reference proteome</keyword>
<proteinExistence type="predicted"/>
<feature type="compositionally biased region" description="Basic residues" evidence="1">
    <location>
        <begin position="165"/>
        <end position="175"/>
    </location>
</feature>
<comment type="caution">
    <text evidence="3">The sequence shown here is derived from an EMBL/GenBank/DDBJ whole genome shotgun (WGS) entry which is preliminary data.</text>
</comment>
<dbReference type="Pfam" id="PF14520">
    <property type="entry name" value="HHH_5"/>
    <property type="match status" value="1"/>
</dbReference>